<sequence>MAIPLFLLVFVGSAVLFQPSLGFEWKSSSPDDGADITACIGENVTFPWEYTVGEDEVVLSTEWHKITDKETFLAAHTSGAFLKSPHLKMNVQFLPDAGIQISNYTWADFATYRVTVKYTLKNVLNSASRSVILAMPDVPVIAGDRLVAHVQPEPVLDRDTGVRHVQLTCGQFLSLGSMGPESVVWRVDEAKARLMLLEGGVEILQDKDVETDSELKRQKEVDSSLQDELSEQNATDNQLMSDVLRLEEKMSLQEETDSNHTSDIANLKGRLKTDIEGVQEELQEQQKTDHSLKFNISVVADELEAQNATDNQLMSDVLRLEEKTSLQEETDSNHTSDIANLNKKLKTDIEDVQEELQEQQKTDNHLKFNISVVEHKLAAQNATDNQLMSDVLRLEEKMSLQEETDSNHTSDIANLKGRLKTDIEGVQEELQEQQKTDNSLKFNISAVENELYEQKATDNQLMSDVLRLEGKMSLQEETDNNHTSDISTLNKRMKTDVEGLQGALKEQQKTDNHLKFNISVVEHKLAAQNATDNQLMSEVLHLKEGMSLQEIADNKHASDIANLKSQMLLAEKTDETILSNVNSLQEILLLQEKTDETLSSDVDDIQEILAQEEKADQAMSSNMAELHKDLMKEKAIREELSSELDQLRSRLRETEQNLQSTFLELAANVTLDLKTLLKQAKLKRTADIQEPMQQTTEQTDCTVRVGARVRRGPDWMSKNQVNSTVCIFRHRIHVFLSLPPMIILDDTVVIPVHLNALANSYFPSNSADGNPPGPGTVIRPFGTAGWWTVKWDAGRQTIYRMGAQGKYELEDACANFERNVGGEMLTNDMSGLLINVELSLHISREFGEWSQASPDTQSKFSSFSSDSSPIIQTETFARFINISNAQNHINISNAQNHINISNAQNHINISNAQNHINISNAQNHINGDFIDHTLAFTWTDTVPEQVSVCVGKPAVFSWNFAVDRETESVLSITWFGVVNGRTQDLVHARTGEFDFGIKAVPMQVAALKLKSAAPSDAGTYIVNVTYMTNTESGQQYLTASRSAELIVWTLWKAPSTTDDELHAVLEAVKIQTGKTSEWRVRLSCGTFLGLGHPSVSVVWKTPSDKTLPSTSYDRGAFYLDIDRTEAGLYSCQIDPKAPALICLDPNSFLLSNVDVHVNQVGVRFLVLEADSAEQKADLAEQKTQLAEQKTQLAEQEASISELRKQLNQ</sequence>
<name>A0ABD0JIZ8_9CAEN</name>
<accession>A0ABD0JIZ8</accession>
<proteinExistence type="predicted"/>
<feature type="coiled-coil region" evidence="1">
    <location>
        <begin position="623"/>
        <end position="664"/>
    </location>
</feature>
<dbReference type="PANTHER" id="PTHR43941:SF1">
    <property type="entry name" value="STRUCTURAL MAINTENANCE OF CHROMOSOMES PROTEIN 2"/>
    <property type="match status" value="1"/>
</dbReference>
<keyword evidence="2" id="KW-0732">Signal</keyword>
<keyword evidence="5" id="KW-1185">Reference proteome</keyword>
<feature type="non-terminal residue" evidence="4">
    <location>
        <position position="1208"/>
    </location>
</feature>
<dbReference type="Gene3D" id="2.60.40.10">
    <property type="entry name" value="Immunoglobulins"/>
    <property type="match status" value="1"/>
</dbReference>
<evidence type="ECO:0000313" key="5">
    <source>
        <dbReference type="Proteomes" id="UP001519460"/>
    </source>
</evidence>
<feature type="coiled-coil region" evidence="1">
    <location>
        <begin position="1162"/>
        <end position="1205"/>
    </location>
</feature>
<dbReference type="InterPro" id="IPR037252">
    <property type="entry name" value="Mib_Herc2_sf"/>
</dbReference>
<dbReference type="PROSITE" id="PS50835">
    <property type="entry name" value="IG_LIKE"/>
    <property type="match status" value="1"/>
</dbReference>
<dbReference type="Gene3D" id="2.30.30.40">
    <property type="entry name" value="SH3 Domains"/>
    <property type="match status" value="1"/>
</dbReference>
<dbReference type="PANTHER" id="PTHR43941">
    <property type="entry name" value="STRUCTURAL MAINTENANCE OF CHROMOSOMES PROTEIN 2"/>
    <property type="match status" value="1"/>
</dbReference>
<dbReference type="AlphaFoldDB" id="A0ABD0JIZ8"/>
<feature type="chain" id="PRO_5044866718" description="Ig-like domain-containing protein" evidence="2">
    <location>
        <begin position="23"/>
        <end position="1208"/>
    </location>
</feature>
<evidence type="ECO:0000256" key="1">
    <source>
        <dbReference type="SAM" id="Coils"/>
    </source>
</evidence>
<reference evidence="4 5" key="1">
    <citation type="journal article" date="2023" name="Sci. Data">
        <title>Genome assembly of the Korean intertidal mud-creeper Batillaria attramentaria.</title>
        <authorList>
            <person name="Patra A.K."/>
            <person name="Ho P.T."/>
            <person name="Jun S."/>
            <person name="Lee S.J."/>
            <person name="Kim Y."/>
            <person name="Won Y.J."/>
        </authorList>
    </citation>
    <scope>NUCLEOTIDE SEQUENCE [LARGE SCALE GENOMIC DNA]</scope>
    <source>
        <strain evidence="4">Wonlab-2016</strain>
    </source>
</reference>
<dbReference type="InterPro" id="IPR007110">
    <property type="entry name" value="Ig-like_dom"/>
</dbReference>
<comment type="caution">
    <text evidence="4">The sequence shown here is derived from an EMBL/GenBank/DDBJ whole genome shotgun (WGS) entry which is preliminary data.</text>
</comment>
<dbReference type="Proteomes" id="UP001519460">
    <property type="component" value="Unassembled WGS sequence"/>
</dbReference>
<evidence type="ECO:0000313" key="4">
    <source>
        <dbReference type="EMBL" id="KAK7474920.1"/>
    </source>
</evidence>
<dbReference type="SUPFAM" id="SSF159034">
    <property type="entry name" value="Mib/herc2 domain-like"/>
    <property type="match status" value="1"/>
</dbReference>
<organism evidence="4 5">
    <name type="scientific">Batillaria attramentaria</name>
    <dbReference type="NCBI Taxonomy" id="370345"/>
    <lineage>
        <taxon>Eukaryota</taxon>
        <taxon>Metazoa</taxon>
        <taxon>Spiralia</taxon>
        <taxon>Lophotrochozoa</taxon>
        <taxon>Mollusca</taxon>
        <taxon>Gastropoda</taxon>
        <taxon>Caenogastropoda</taxon>
        <taxon>Sorbeoconcha</taxon>
        <taxon>Cerithioidea</taxon>
        <taxon>Batillariidae</taxon>
        <taxon>Batillaria</taxon>
    </lineage>
</organism>
<protein>
    <recommendedName>
        <fullName evidence="3">Ig-like domain-containing protein</fullName>
    </recommendedName>
</protein>
<gene>
    <name evidence="4" type="ORF">BaRGS_00033807</name>
</gene>
<evidence type="ECO:0000259" key="3">
    <source>
        <dbReference type="PROSITE" id="PS50835"/>
    </source>
</evidence>
<dbReference type="InterPro" id="IPR013783">
    <property type="entry name" value="Ig-like_fold"/>
</dbReference>
<feature type="signal peptide" evidence="2">
    <location>
        <begin position="1"/>
        <end position="22"/>
    </location>
</feature>
<keyword evidence="1" id="KW-0175">Coiled coil</keyword>
<feature type="domain" description="Ig-like" evidence="3">
    <location>
        <begin position="1054"/>
        <end position="1133"/>
    </location>
</feature>
<dbReference type="EMBL" id="JACVVK020000420">
    <property type="protein sequence ID" value="KAK7474920.1"/>
    <property type="molecule type" value="Genomic_DNA"/>
</dbReference>
<evidence type="ECO:0000256" key="2">
    <source>
        <dbReference type="SAM" id="SignalP"/>
    </source>
</evidence>